<dbReference type="Proteomes" id="UP000886653">
    <property type="component" value="Unassembled WGS sequence"/>
</dbReference>
<keyword evidence="3" id="KW-1185">Reference proteome</keyword>
<keyword evidence="1" id="KW-1133">Transmembrane helix</keyword>
<reference evidence="2" key="1">
    <citation type="submission" date="2013-11" db="EMBL/GenBank/DDBJ databases">
        <title>Genome sequence of the fusiform rust pathogen reveals effectors for host alternation and coevolution with pine.</title>
        <authorList>
            <consortium name="DOE Joint Genome Institute"/>
            <person name="Smith K."/>
            <person name="Pendleton A."/>
            <person name="Kubisiak T."/>
            <person name="Anderson C."/>
            <person name="Salamov A."/>
            <person name="Aerts A."/>
            <person name="Riley R."/>
            <person name="Clum A."/>
            <person name="Lindquist E."/>
            <person name="Ence D."/>
            <person name="Campbell M."/>
            <person name="Kronenberg Z."/>
            <person name="Feau N."/>
            <person name="Dhillon B."/>
            <person name="Hamelin R."/>
            <person name="Burleigh J."/>
            <person name="Smith J."/>
            <person name="Yandell M."/>
            <person name="Nelson C."/>
            <person name="Grigoriev I."/>
            <person name="Davis J."/>
        </authorList>
    </citation>
    <scope>NUCLEOTIDE SEQUENCE</scope>
    <source>
        <strain evidence="2">G11</strain>
    </source>
</reference>
<organism evidence="2 3">
    <name type="scientific">Cronartium quercuum f. sp. fusiforme G11</name>
    <dbReference type="NCBI Taxonomy" id="708437"/>
    <lineage>
        <taxon>Eukaryota</taxon>
        <taxon>Fungi</taxon>
        <taxon>Dikarya</taxon>
        <taxon>Basidiomycota</taxon>
        <taxon>Pucciniomycotina</taxon>
        <taxon>Pucciniomycetes</taxon>
        <taxon>Pucciniales</taxon>
        <taxon>Coleosporiaceae</taxon>
        <taxon>Cronartium</taxon>
    </lineage>
</organism>
<gene>
    <name evidence="2" type="ORF">CROQUDRAFT_665373</name>
</gene>
<accession>A0A9P6N9P9</accession>
<dbReference type="EMBL" id="MU167456">
    <property type="protein sequence ID" value="KAG0140297.1"/>
    <property type="molecule type" value="Genomic_DNA"/>
</dbReference>
<keyword evidence="1" id="KW-0812">Transmembrane</keyword>
<proteinExistence type="predicted"/>
<evidence type="ECO:0000313" key="3">
    <source>
        <dbReference type="Proteomes" id="UP000886653"/>
    </source>
</evidence>
<comment type="caution">
    <text evidence="2">The sequence shown here is derived from an EMBL/GenBank/DDBJ whole genome shotgun (WGS) entry which is preliminary data.</text>
</comment>
<keyword evidence="1" id="KW-0472">Membrane</keyword>
<protein>
    <submittedName>
        <fullName evidence="2">Uncharacterized protein</fullName>
    </submittedName>
</protein>
<sequence>MLLKIPTVLAFYLMISEKLLVEYIIRAVLKKSDEKTCQGSGNTGRCCIYNQTITTIVLMINTLIRFFIIKRNCNEK</sequence>
<name>A0A9P6N9P9_9BASI</name>
<evidence type="ECO:0000256" key="1">
    <source>
        <dbReference type="SAM" id="Phobius"/>
    </source>
</evidence>
<feature type="transmembrane region" description="Helical" evidence="1">
    <location>
        <begin position="48"/>
        <end position="68"/>
    </location>
</feature>
<evidence type="ECO:0000313" key="2">
    <source>
        <dbReference type="EMBL" id="KAG0140297.1"/>
    </source>
</evidence>
<dbReference type="AlphaFoldDB" id="A0A9P6N9P9"/>